<accession>A0A182FZ09</accession>
<organism evidence="1 2">
    <name type="scientific">Anopheles albimanus</name>
    <name type="common">New world malaria mosquito</name>
    <dbReference type="NCBI Taxonomy" id="7167"/>
    <lineage>
        <taxon>Eukaryota</taxon>
        <taxon>Metazoa</taxon>
        <taxon>Ecdysozoa</taxon>
        <taxon>Arthropoda</taxon>
        <taxon>Hexapoda</taxon>
        <taxon>Insecta</taxon>
        <taxon>Pterygota</taxon>
        <taxon>Neoptera</taxon>
        <taxon>Endopterygota</taxon>
        <taxon>Diptera</taxon>
        <taxon>Nematocera</taxon>
        <taxon>Culicoidea</taxon>
        <taxon>Culicidae</taxon>
        <taxon>Anophelinae</taxon>
        <taxon>Anopheles</taxon>
    </lineage>
</organism>
<dbReference type="Proteomes" id="UP000069272">
    <property type="component" value="Chromosome 2R"/>
</dbReference>
<protein>
    <submittedName>
        <fullName evidence="1">Uncharacterized protein</fullName>
    </submittedName>
</protein>
<dbReference type="EnsemblMetazoa" id="AALB014833-RA">
    <property type="protein sequence ID" value="AALB014833-PA"/>
    <property type="gene ID" value="AALB014833"/>
</dbReference>
<keyword evidence="2" id="KW-1185">Reference proteome</keyword>
<name>A0A182FZ09_ANOAL</name>
<evidence type="ECO:0000313" key="2">
    <source>
        <dbReference type="Proteomes" id="UP000069272"/>
    </source>
</evidence>
<dbReference type="AlphaFoldDB" id="A0A182FZ09"/>
<sequence>MKECSPKQKHPHTHTPVNCNGLDPSEPTPPVGGGLGTGSAACEWDGCSCTKPCQLHAARVRRRRS</sequence>
<reference evidence="1" key="2">
    <citation type="submission" date="2022-08" db="UniProtKB">
        <authorList>
            <consortium name="EnsemblMetazoa"/>
        </authorList>
    </citation>
    <scope>IDENTIFICATION</scope>
    <source>
        <strain evidence="1">STECLA/ALBI9_A</strain>
    </source>
</reference>
<dbReference type="VEuPathDB" id="VectorBase:AALB014833"/>
<reference evidence="1 2" key="1">
    <citation type="journal article" date="2017" name="G3 (Bethesda)">
        <title>The Physical Genome Mapping of Anopheles albimanus Corrected Scaffold Misassemblies and Identified Interarm Rearrangements in Genus Anopheles.</title>
        <authorList>
            <person name="Artemov G.N."/>
            <person name="Peery A.N."/>
            <person name="Jiang X."/>
            <person name="Tu Z."/>
            <person name="Stegniy V.N."/>
            <person name="Sharakhova M.V."/>
            <person name="Sharakhov I.V."/>
        </authorList>
    </citation>
    <scope>NUCLEOTIDE SEQUENCE [LARGE SCALE GENOMIC DNA]</scope>
    <source>
        <strain evidence="1 2">ALBI9_A</strain>
    </source>
</reference>
<proteinExistence type="predicted"/>
<evidence type="ECO:0000313" key="1">
    <source>
        <dbReference type="EnsemblMetazoa" id="AALB014833-PA"/>
    </source>
</evidence>